<feature type="transmembrane region" description="Helical" evidence="7">
    <location>
        <begin position="227"/>
        <end position="253"/>
    </location>
</feature>
<evidence type="ECO:0000313" key="9">
    <source>
        <dbReference type="EMBL" id="ACB97020.1"/>
    </source>
</evidence>
<name>B2IFC0_BEII9</name>
<keyword evidence="10" id="KW-1185">Reference proteome</keyword>
<proteinExistence type="inferred from homology"/>
<feature type="domain" description="ABC transmembrane type-1" evidence="8">
    <location>
        <begin position="94"/>
        <end position="292"/>
    </location>
</feature>
<keyword evidence="4 7" id="KW-0812">Transmembrane</keyword>
<dbReference type="GO" id="GO:0055085">
    <property type="term" value="P:transmembrane transport"/>
    <property type="evidence" value="ECO:0007669"/>
    <property type="project" value="InterPro"/>
</dbReference>
<dbReference type="AlphaFoldDB" id="B2IFC0"/>
<dbReference type="eggNOG" id="COG0601">
    <property type="taxonomic scope" value="Bacteria"/>
</dbReference>
<dbReference type="GO" id="GO:0005886">
    <property type="term" value="C:plasma membrane"/>
    <property type="evidence" value="ECO:0007669"/>
    <property type="project" value="UniProtKB-SubCell"/>
</dbReference>
<dbReference type="Gene3D" id="1.10.3720.10">
    <property type="entry name" value="MetI-like"/>
    <property type="match status" value="1"/>
</dbReference>
<keyword evidence="5 7" id="KW-1133">Transmembrane helix</keyword>
<dbReference type="SUPFAM" id="SSF161098">
    <property type="entry name" value="MetI-like"/>
    <property type="match status" value="1"/>
</dbReference>
<dbReference type="EMBL" id="CP001016">
    <property type="protein sequence ID" value="ACB97020.1"/>
    <property type="molecule type" value="Genomic_DNA"/>
</dbReference>
<dbReference type="Pfam" id="PF00528">
    <property type="entry name" value="BPD_transp_1"/>
    <property type="match status" value="1"/>
</dbReference>
<feature type="transmembrane region" description="Helical" evidence="7">
    <location>
        <begin position="133"/>
        <end position="154"/>
    </location>
</feature>
<evidence type="ECO:0000256" key="5">
    <source>
        <dbReference type="ARBA" id="ARBA00022989"/>
    </source>
</evidence>
<evidence type="ECO:0000256" key="7">
    <source>
        <dbReference type="RuleBase" id="RU363032"/>
    </source>
</evidence>
<dbReference type="Pfam" id="PF19300">
    <property type="entry name" value="BPD_transp_1_N"/>
    <property type="match status" value="1"/>
</dbReference>
<reference evidence="10" key="1">
    <citation type="submission" date="2008-03" db="EMBL/GenBank/DDBJ databases">
        <title>Complete sequence of chromosome of Beijerinckia indica subsp. indica ATCC 9039.</title>
        <authorList>
            <consortium name="US DOE Joint Genome Institute"/>
            <person name="Copeland A."/>
            <person name="Lucas S."/>
            <person name="Lapidus A."/>
            <person name="Glavina del Rio T."/>
            <person name="Dalin E."/>
            <person name="Tice H."/>
            <person name="Bruce D."/>
            <person name="Goodwin L."/>
            <person name="Pitluck S."/>
            <person name="LaButti K."/>
            <person name="Schmutz J."/>
            <person name="Larimer F."/>
            <person name="Land M."/>
            <person name="Hauser L."/>
            <person name="Kyrpides N."/>
            <person name="Mikhailova N."/>
            <person name="Dunfield P.F."/>
            <person name="Dedysh S.N."/>
            <person name="Liesack W."/>
            <person name="Saw J.H."/>
            <person name="Alam M."/>
            <person name="Chen Y."/>
            <person name="Murrell J.C."/>
            <person name="Richardson P."/>
        </authorList>
    </citation>
    <scope>NUCLEOTIDE SEQUENCE [LARGE SCALE GENOMIC DNA]</scope>
    <source>
        <strain evidence="10">ATCC 9039 / DSM 1715 / NCIMB 8712</strain>
    </source>
</reference>
<keyword evidence="6 7" id="KW-0472">Membrane</keyword>
<evidence type="ECO:0000256" key="3">
    <source>
        <dbReference type="ARBA" id="ARBA00022475"/>
    </source>
</evidence>
<dbReference type="Proteomes" id="UP000001695">
    <property type="component" value="Chromosome"/>
</dbReference>
<keyword evidence="3" id="KW-1003">Cell membrane</keyword>
<dbReference type="InterPro" id="IPR045621">
    <property type="entry name" value="BPD_transp_1_N"/>
</dbReference>
<reference evidence="9 10" key="2">
    <citation type="journal article" date="2010" name="J. Bacteriol.">
        <title>Complete genome sequence of Beijerinckia indica subsp. indica.</title>
        <authorList>
            <person name="Tamas I."/>
            <person name="Dedysh S.N."/>
            <person name="Liesack W."/>
            <person name="Stott M.B."/>
            <person name="Alam M."/>
            <person name="Murrell J.C."/>
            <person name="Dunfield P.F."/>
        </authorList>
    </citation>
    <scope>NUCLEOTIDE SEQUENCE [LARGE SCALE GENOMIC DNA]</scope>
    <source>
        <strain evidence="10">ATCC 9039 / DSM 1715 / NCIMB 8712</strain>
    </source>
</reference>
<dbReference type="PANTHER" id="PTHR43163">
    <property type="entry name" value="DIPEPTIDE TRANSPORT SYSTEM PERMEASE PROTEIN DPPB-RELATED"/>
    <property type="match status" value="1"/>
</dbReference>
<comment type="similarity">
    <text evidence="7">Belongs to the binding-protein-dependent transport system permease family.</text>
</comment>
<evidence type="ECO:0000256" key="6">
    <source>
        <dbReference type="ARBA" id="ARBA00023136"/>
    </source>
</evidence>
<dbReference type="PANTHER" id="PTHR43163:SF6">
    <property type="entry name" value="DIPEPTIDE TRANSPORT SYSTEM PERMEASE PROTEIN DPPB-RELATED"/>
    <property type="match status" value="1"/>
</dbReference>
<feature type="transmembrane region" description="Helical" evidence="7">
    <location>
        <begin position="9"/>
        <end position="30"/>
    </location>
</feature>
<dbReference type="KEGG" id="bid:Bind_3463"/>
<sequence length="306" mass="32852">MIRFVLNRLLAAIPTLLIIAALSFFLMRLAPGGPFDGERALDPAIAANLRRIYRLDLSLPNQFMLYLESLMRGDFGPSLHWRDFTVNELFAKALPVSLRLGGAALILAFGLGLPLGLIAAAGPRTLVARFAGVFMLLALVIPPFVVAPLLQLAFGLDLKILPVGGWEEGAWRHQILPVLTLSLPLTAAIAGLTRAAMRDHLAEPHIRTLRAFGLPAKTIYGHALRGALVPVVAYLGLAAANVLTGSMVVETIFGLPGMGRYFVDAALGRDYTVVMGAVIIVACLVVGFNLLADLIAAWLDPRISHE</sequence>
<dbReference type="HOGENOM" id="CLU_036879_0_0_5"/>
<dbReference type="STRING" id="395963.Bind_3463"/>
<feature type="transmembrane region" description="Helical" evidence="7">
    <location>
        <begin position="273"/>
        <end position="299"/>
    </location>
</feature>
<protein>
    <submittedName>
        <fullName evidence="9">Binding-protein-dependent transport systems inner membrane component</fullName>
    </submittedName>
</protein>
<dbReference type="PROSITE" id="PS50928">
    <property type="entry name" value="ABC_TM1"/>
    <property type="match status" value="1"/>
</dbReference>
<evidence type="ECO:0000256" key="2">
    <source>
        <dbReference type="ARBA" id="ARBA00022448"/>
    </source>
</evidence>
<accession>B2IFC0</accession>
<gene>
    <name evidence="9" type="ordered locus">Bind_3463</name>
</gene>
<evidence type="ECO:0000256" key="1">
    <source>
        <dbReference type="ARBA" id="ARBA00004651"/>
    </source>
</evidence>
<evidence type="ECO:0000313" key="10">
    <source>
        <dbReference type="Proteomes" id="UP000001695"/>
    </source>
</evidence>
<dbReference type="InterPro" id="IPR000515">
    <property type="entry name" value="MetI-like"/>
</dbReference>
<dbReference type="RefSeq" id="WP_012386368.1">
    <property type="nucleotide sequence ID" value="NC_010581.1"/>
</dbReference>
<dbReference type="InterPro" id="IPR035906">
    <property type="entry name" value="MetI-like_sf"/>
</dbReference>
<evidence type="ECO:0000259" key="8">
    <source>
        <dbReference type="PROSITE" id="PS50928"/>
    </source>
</evidence>
<keyword evidence="2 7" id="KW-0813">Transport</keyword>
<feature type="transmembrane region" description="Helical" evidence="7">
    <location>
        <begin position="100"/>
        <end position="121"/>
    </location>
</feature>
<dbReference type="CDD" id="cd06261">
    <property type="entry name" value="TM_PBP2"/>
    <property type="match status" value="1"/>
</dbReference>
<dbReference type="OrthoDB" id="9805855at2"/>
<comment type="subcellular location">
    <subcellularLocation>
        <location evidence="1 7">Cell membrane</location>
        <topology evidence="1 7">Multi-pass membrane protein</topology>
    </subcellularLocation>
</comment>
<feature type="transmembrane region" description="Helical" evidence="7">
    <location>
        <begin position="174"/>
        <end position="197"/>
    </location>
</feature>
<organism evidence="9 10">
    <name type="scientific">Beijerinckia indica subsp. indica (strain ATCC 9039 / DSM 1715 / NCIMB 8712)</name>
    <dbReference type="NCBI Taxonomy" id="395963"/>
    <lineage>
        <taxon>Bacteria</taxon>
        <taxon>Pseudomonadati</taxon>
        <taxon>Pseudomonadota</taxon>
        <taxon>Alphaproteobacteria</taxon>
        <taxon>Hyphomicrobiales</taxon>
        <taxon>Beijerinckiaceae</taxon>
        <taxon>Beijerinckia</taxon>
    </lineage>
</organism>
<evidence type="ECO:0000256" key="4">
    <source>
        <dbReference type="ARBA" id="ARBA00022692"/>
    </source>
</evidence>